<accession>A0ACC2K362</accession>
<dbReference type="Proteomes" id="UP001234297">
    <property type="component" value="Chromosome 12"/>
</dbReference>
<keyword evidence="2" id="KW-1185">Reference proteome</keyword>
<comment type="caution">
    <text evidence="1">The sequence shown here is derived from an EMBL/GenBank/DDBJ whole genome shotgun (WGS) entry which is preliminary data.</text>
</comment>
<evidence type="ECO:0000313" key="2">
    <source>
        <dbReference type="Proteomes" id="UP001234297"/>
    </source>
</evidence>
<sequence>MVPHPNPLTKSQPDSPTTPGPNTDSNSKTMFDLRRFSWKRTIFPCFDRQSWFALDWMRTASQWGGHGEEEATSGEDVAEMKLTPMIENGKNPQKYIRYKAEDLDHMLGEFFEGKTAGELRR</sequence>
<name>A0ACC2K362_PERAE</name>
<organism evidence="1 2">
    <name type="scientific">Persea americana</name>
    <name type="common">Avocado</name>
    <dbReference type="NCBI Taxonomy" id="3435"/>
    <lineage>
        <taxon>Eukaryota</taxon>
        <taxon>Viridiplantae</taxon>
        <taxon>Streptophyta</taxon>
        <taxon>Embryophyta</taxon>
        <taxon>Tracheophyta</taxon>
        <taxon>Spermatophyta</taxon>
        <taxon>Magnoliopsida</taxon>
        <taxon>Magnoliidae</taxon>
        <taxon>Laurales</taxon>
        <taxon>Lauraceae</taxon>
        <taxon>Persea</taxon>
    </lineage>
</organism>
<dbReference type="EMBL" id="CM056820">
    <property type="protein sequence ID" value="KAJ8615438.1"/>
    <property type="molecule type" value="Genomic_DNA"/>
</dbReference>
<reference evidence="1 2" key="1">
    <citation type="journal article" date="2022" name="Hortic Res">
        <title>A haplotype resolved chromosomal level avocado genome allows analysis of novel avocado genes.</title>
        <authorList>
            <person name="Nath O."/>
            <person name="Fletcher S.J."/>
            <person name="Hayward A."/>
            <person name="Shaw L.M."/>
            <person name="Masouleh A.K."/>
            <person name="Furtado A."/>
            <person name="Henry R.J."/>
            <person name="Mitter N."/>
        </authorList>
    </citation>
    <scope>NUCLEOTIDE SEQUENCE [LARGE SCALE GENOMIC DNA]</scope>
    <source>
        <strain evidence="2">cv. Hass</strain>
    </source>
</reference>
<gene>
    <name evidence="1" type="ORF">MRB53_034810</name>
</gene>
<evidence type="ECO:0000313" key="1">
    <source>
        <dbReference type="EMBL" id="KAJ8615438.1"/>
    </source>
</evidence>
<protein>
    <submittedName>
        <fullName evidence="1">Uncharacterized protein</fullName>
    </submittedName>
</protein>
<proteinExistence type="predicted"/>